<dbReference type="eggNOG" id="COG0681">
    <property type="taxonomic scope" value="Bacteria"/>
</dbReference>
<evidence type="ECO:0000256" key="2">
    <source>
        <dbReference type="ARBA" id="ARBA00004401"/>
    </source>
</evidence>
<evidence type="ECO:0000256" key="4">
    <source>
        <dbReference type="ARBA" id="ARBA00013208"/>
    </source>
</evidence>
<feature type="active site" evidence="6">
    <location>
        <position position="77"/>
    </location>
</feature>
<dbReference type="CDD" id="cd06530">
    <property type="entry name" value="S26_SPase_I"/>
    <property type="match status" value="1"/>
</dbReference>
<dbReference type="GO" id="GO:0009003">
    <property type="term" value="F:signal peptidase activity"/>
    <property type="evidence" value="ECO:0007669"/>
    <property type="project" value="UniProtKB-EC"/>
</dbReference>
<dbReference type="PRINTS" id="PR00727">
    <property type="entry name" value="LEADERPTASE"/>
</dbReference>
<dbReference type="EMBL" id="AZCN01000008">
    <property type="protein sequence ID" value="KRK18816.1"/>
    <property type="molecule type" value="Genomic_DNA"/>
</dbReference>
<dbReference type="PANTHER" id="PTHR43390:SF1">
    <property type="entry name" value="CHLOROPLAST PROCESSING PEPTIDASE"/>
    <property type="match status" value="1"/>
</dbReference>
<feature type="active site" evidence="6">
    <location>
        <position position="40"/>
    </location>
</feature>
<dbReference type="PATRIC" id="fig|913848.6.peg.2422"/>
<evidence type="ECO:0000256" key="1">
    <source>
        <dbReference type="ARBA" id="ARBA00000677"/>
    </source>
</evidence>
<dbReference type="EC" id="3.4.21.89" evidence="4 7"/>
<evidence type="ECO:0000313" key="9">
    <source>
        <dbReference type="EMBL" id="KRK18816.1"/>
    </source>
</evidence>
<protein>
    <recommendedName>
        <fullName evidence="4 7">Signal peptidase I</fullName>
        <ecNumber evidence="4 7">3.4.21.89</ecNumber>
    </recommendedName>
</protein>
<keyword evidence="7" id="KW-1133">Transmembrane helix</keyword>
<feature type="transmembrane region" description="Helical" evidence="7">
    <location>
        <begin position="9"/>
        <end position="30"/>
    </location>
</feature>
<dbReference type="PANTHER" id="PTHR43390">
    <property type="entry name" value="SIGNAL PEPTIDASE I"/>
    <property type="match status" value="1"/>
</dbReference>
<evidence type="ECO:0000313" key="10">
    <source>
        <dbReference type="Proteomes" id="UP000051181"/>
    </source>
</evidence>
<organism evidence="9 10">
    <name type="scientific">Loigolactobacillus coryniformis subsp. coryniformis KCTC 3167 = DSM 20001</name>
    <dbReference type="NCBI Taxonomy" id="913848"/>
    <lineage>
        <taxon>Bacteria</taxon>
        <taxon>Bacillati</taxon>
        <taxon>Bacillota</taxon>
        <taxon>Bacilli</taxon>
        <taxon>Lactobacillales</taxon>
        <taxon>Lactobacillaceae</taxon>
        <taxon>Loigolactobacillus</taxon>
    </lineage>
</organism>
<dbReference type="InterPro" id="IPR000223">
    <property type="entry name" value="Pept_S26A_signal_pept_1"/>
</dbReference>
<dbReference type="GO" id="GO:0006465">
    <property type="term" value="P:signal peptide processing"/>
    <property type="evidence" value="ECO:0007669"/>
    <property type="project" value="InterPro"/>
</dbReference>
<comment type="catalytic activity">
    <reaction evidence="1 7">
        <text>Cleavage of hydrophobic, N-terminal signal or leader sequences from secreted and periplasmic proteins.</text>
        <dbReference type="EC" id="3.4.21.89"/>
    </reaction>
</comment>
<comment type="subcellular location">
    <subcellularLocation>
        <location evidence="2">Cell membrane</location>
        <topology evidence="2">Single-pass type II membrane protein</topology>
    </subcellularLocation>
    <subcellularLocation>
        <location evidence="7">Membrane</location>
        <topology evidence="7">Single-pass type II membrane protein</topology>
    </subcellularLocation>
</comment>
<dbReference type="NCBIfam" id="TIGR02227">
    <property type="entry name" value="sigpep_I_bact"/>
    <property type="match status" value="1"/>
</dbReference>
<dbReference type="GO" id="GO:0005886">
    <property type="term" value="C:plasma membrane"/>
    <property type="evidence" value="ECO:0007669"/>
    <property type="project" value="UniProtKB-SubCell"/>
</dbReference>
<comment type="similarity">
    <text evidence="3 7">Belongs to the peptidase S26 family.</text>
</comment>
<dbReference type="AlphaFoldDB" id="A0A0R1FAV1"/>
<evidence type="ECO:0000259" key="8">
    <source>
        <dbReference type="Pfam" id="PF10502"/>
    </source>
</evidence>
<dbReference type="InterPro" id="IPR036286">
    <property type="entry name" value="LexA/Signal_pep-like_sf"/>
</dbReference>
<keyword evidence="7" id="KW-0645">Protease</keyword>
<keyword evidence="7" id="KW-0472">Membrane</keyword>
<keyword evidence="5 7" id="KW-0378">Hydrolase</keyword>
<dbReference type="PROSITE" id="PS00761">
    <property type="entry name" value="SPASE_I_3"/>
    <property type="match status" value="1"/>
</dbReference>
<dbReference type="SUPFAM" id="SSF51306">
    <property type="entry name" value="LexA/Signal peptidase"/>
    <property type="match status" value="1"/>
</dbReference>
<dbReference type="GeneID" id="65915965"/>
<dbReference type="Proteomes" id="UP000051181">
    <property type="component" value="Unassembled WGS sequence"/>
</dbReference>
<evidence type="ECO:0000256" key="3">
    <source>
        <dbReference type="ARBA" id="ARBA00009370"/>
    </source>
</evidence>
<keyword evidence="7" id="KW-0812">Transmembrane</keyword>
<evidence type="ECO:0000256" key="7">
    <source>
        <dbReference type="RuleBase" id="RU362042"/>
    </source>
</evidence>
<accession>A0A0R1FAV1</accession>
<evidence type="ECO:0000256" key="5">
    <source>
        <dbReference type="ARBA" id="ARBA00022801"/>
    </source>
</evidence>
<dbReference type="InterPro" id="IPR019758">
    <property type="entry name" value="Pept_S26A_signal_pept_1_CS"/>
</dbReference>
<proteinExistence type="inferred from homology"/>
<dbReference type="Gene3D" id="2.10.109.10">
    <property type="entry name" value="Umud Fragment, subunit A"/>
    <property type="match status" value="1"/>
</dbReference>
<evidence type="ECO:0000256" key="6">
    <source>
        <dbReference type="PIRSR" id="PIRSR600223-1"/>
    </source>
</evidence>
<name>A0A0R1FAV1_9LACO</name>
<feature type="domain" description="Peptidase S26" evidence="8">
    <location>
        <begin position="13"/>
        <end position="177"/>
    </location>
</feature>
<dbReference type="Pfam" id="PF10502">
    <property type="entry name" value="Peptidase_S26"/>
    <property type="match status" value="1"/>
</dbReference>
<comment type="caution">
    <text evidence="9">The sequence shown here is derived from an EMBL/GenBank/DDBJ whole genome shotgun (WGS) entry which is preliminary data.</text>
</comment>
<gene>
    <name evidence="9" type="ORF">FD22_GL002372</name>
</gene>
<dbReference type="RefSeq" id="WP_010011450.1">
    <property type="nucleotide sequence ID" value="NZ_AZCN01000008.1"/>
</dbReference>
<reference evidence="9 10" key="1">
    <citation type="journal article" date="2015" name="Genome Announc.">
        <title>Expanding the biotechnology potential of lactobacilli through comparative genomics of 213 strains and associated genera.</title>
        <authorList>
            <person name="Sun Z."/>
            <person name="Harris H.M."/>
            <person name="McCann A."/>
            <person name="Guo C."/>
            <person name="Argimon S."/>
            <person name="Zhang W."/>
            <person name="Yang X."/>
            <person name="Jeffery I.B."/>
            <person name="Cooney J.C."/>
            <person name="Kagawa T.F."/>
            <person name="Liu W."/>
            <person name="Song Y."/>
            <person name="Salvetti E."/>
            <person name="Wrobel A."/>
            <person name="Rasinkangas P."/>
            <person name="Parkhill J."/>
            <person name="Rea M.C."/>
            <person name="O'Sullivan O."/>
            <person name="Ritari J."/>
            <person name="Douillard F.P."/>
            <person name="Paul Ross R."/>
            <person name="Yang R."/>
            <person name="Briner A.E."/>
            <person name="Felis G.E."/>
            <person name="de Vos W.M."/>
            <person name="Barrangou R."/>
            <person name="Klaenhammer T.R."/>
            <person name="Caufield P.W."/>
            <person name="Cui Y."/>
            <person name="Zhang H."/>
            <person name="O'Toole P.W."/>
        </authorList>
    </citation>
    <scope>NUCLEOTIDE SEQUENCE [LARGE SCALE GENOMIC DNA]</scope>
    <source>
        <strain evidence="9 10">DSM 20001</strain>
    </source>
</reference>
<dbReference type="GO" id="GO:0004252">
    <property type="term" value="F:serine-type endopeptidase activity"/>
    <property type="evidence" value="ECO:0007669"/>
    <property type="project" value="InterPro"/>
</dbReference>
<sequence>MKKETVKSWLWVVIDIVIVVGVAMLLRTFLITPHNVDGPSMEPNFMDNDRVLVWRHPTLKRGDVVILHAPDGSLYIKRIIGLPGDTVTSKDDVMYVNGKKYDEPYLNSYKTQWADDNNGLFTQNFSLSTLKATNYAKKVPQESYFVMGDNRPISKDSRMIGFVKRNKIEGKVVWRYWPLNKMSIY</sequence>
<dbReference type="InterPro" id="IPR019533">
    <property type="entry name" value="Peptidase_S26"/>
</dbReference>